<accession>A0A1M4PSL9</accession>
<dbReference type="EMBL" id="LT669839">
    <property type="protein sequence ID" value="SHD78539.1"/>
    <property type="molecule type" value="Genomic_DNA"/>
</dbReference>
<name>A0A1M4PSL9_9FIRM</name>
<comment type="similarity">
    <text evidence="2 6">Belongs to the transposase mutator family.</text>
</comment>
<sequence length="53" mass="6402">MNWDVLSPFFKYPIEIRKIMYTTNIIEGLHRQFRKVTKTKSVFPTDLIPKKKC</sequence>
<keyword evidence="8" id="KW-1185">Reference proteome</keyword>
<dbReference type="AlphaFoldDB" id="A0A1M4PSL9"/>
<dbReference type="GO" id="GO:0006313">
    <property type="term" value="P:DNA transposition"/>
    <property type="evidence" value="ECO:0007669"/>
    <property type="project" value="UniProtKB-UniRule"/>
</dbReference>
<evidence type="ECO:0000256" key="6">
    <source>
        <dbReference type="RuleBase" id="RU365089"/>
    </source>
</evidence>
<proteinExistence type="inferred from homology"/>
<evidence type="ECO:0000313" key="7">
    <source>
        <dbReference type="EMBL" id="SHD78539.1"/>
    </source>
</evidence>
<dbReference type="InterPro" id="IPR001207">
    <property type="entry name" value="Transposase_mutator"/>
</dbReference>
<protein>
    <recommendedName>
        <fullName evidence="6">Mutator family transposase</fullName>
    </recommendedName>
</protein>
<dbReference type="PANTHER" id="PTHR33217">
    <property type="entry name" value="TRANSPOSASE FOR INSERTION SEQUENCE ELEMENT IS1081"/>
    <property type="match status" value="1"/>
</dbReference>
<evidence type="ECO:0000313" key="8">
    <source>
        <dbReference type="Proteomes" id="UP000245423"/>
    </source>
</evidence>
<reference evidence="7 8" key="1">
    <citation type="submission" date="2016-11" db="EMBL/GenBank/DDBJ databases">
        <authorList>
            <person name="Manzoor S."/>
        </authorList>
    </citation>
    <scope>NUCLEOTIDE SEQUENCE [LARGE SCALE GENOMIC DNA]</scope>
    <source>
        <strain evidence="7">Clostridium ultunense strain Esp</strain>
    </source>
</reference>
<dbReference type="Proteomes" id="UP000245423">
    <property type="component" value="Chromosome 1"/>
</dbReference>
<evidence type="ECO:0000256" key="5">
    <source>
        <dbReference type="ARBA" id="ARBA00023172"/>
    </source>
</evidence>
<dbReference type="GO" id="GO:0004803">
    <property type="term" value="F:transposase activity"/>
    <property type="evidence" value="ECO:0007669"/>
    <property type="project" value="UniProtKB-UniRule"/>
</dbReference>
<evidence type="ECO:0000256" key="1">
    <source>
        <dbReference type="ARBA" id="ARBA00002190"/>
    </source>
</evidence>
<evidence type="ECO:0000256" key="4">
    <source>
        <dbReference type="ARBA" id="ARBA00023125"/>
    </source>
</evidence>
<dbReference type="Pfam" id="PF00872">
    <property type="entry name" value="Transposase_mut"/>
    <property type="match status" value="1"/>
</dbReference>
<evidence type="ECO:0000256" key="3">
    <source>
        <dbReference type="ARBA" id="ARBA00022578"/>
    </source>
</evidence>
<gene>
    <name evidence="7" type="ORF">CUESP1_3213</name>
</gene>
<dbReference type="PANTHER" id="PTHR33217:SF8">
    <property type="entry name" value="MUTATOR FAMILY TRANSPOSASE"/>
    <property type="match status" value="1"/>
</dbReference>
<keyword evidence="6" id="KW-0814">Transposable element</keyword>
<evidence type="ECO:0000256" key="2">
    <source>
        <dbReference type="ARBA" id="ARBA00010961"/>
    </source>
</evidence>
<keyword evidence="4 6" id="KW-0238">DNA-binding</keyword>
<organism evidence="7 8">
    <name type="scientific">[Clostridium] ultunense Esp</name>
    <dbReference type="NCBI Taxonomy" id="1288971"/>
    <lineage>
        <taxon>Bacteria</taxon>
        <taxon>Bacillati</taxon>
        <taxon>Bacillota</taxon>
        <taxon>Tissierellia</taxon>
        <taxon>Tissierellales</taxon>
        <taxon>Tepidimicrobiaceae</taxon>
        <taxon>Schnuerera</taxon>
    </lineage>
</organism>
<dbReference type="GO" id="GO:0003677">
    <property type="term" value="F:DNA binding"/>
    <property type="evidence" value="ECO:0007669"/>
    <property type="project" value="UniProtKB-UniRule"/>
</dbReference>
<keyword evidence="5 6" id="KW-0233">DNA recombination</keyword>
<keyword evidence="3 6" id="KW-0815">Transposition</keyword>
<comment type="function">
    <text evidence="1 6">Required for the transposition of the insertion element.</text>
</comment>